<accession>A0A1C4V7K1</accession>
<feature type="compositionally biased region" description="Low complexity" evidence="1">
    <location>
        <begin position="43"/>
        <end position="63"/>
    </location>
</feature>
<feature type="compositionally biased region" description="Low complexity" evidence="1">
    <location>
        <begin position="162"/>
        <end position="183"/>
    </location>
</feature>
<evidence type="ECO:0000313" key="2">
    <source>
        <dbReference type="EMBL" id="SCE79856.1"/>
    </source>
</evidence>
<feature type="compositionally biased region" description="Gly residues" evidence="1">
    <location>
        <begin position="184"/>
        <end position="202"/>
    </location>
</feature>
<keyword evidence="3" id="KW-1185">Reference proteome</keyword>
<evidence type="ECO:0000313" key="3">
    <source>
        <dbReference type="Proteomes" id="UP000198224"/>
    </source>
</evidence>
<organism evidence="2 3">
    <name type="scientific">Micromonospora chokoriensis</name>
    <dbReference type="NCBI Taxonomy" id="356851"/>
    <lineage>
        <taxon>Bacteria</taxon>
        <taxon>Bacillati</taxon>
        <taxon>Actinomycetota</taxon>
        <taxon>Actinomycetes</taxon>
        <taxon>Micromonosporales</taxon>
        <taxon>Micromonosporaceae</taxon>
        <taxon>Micromonospora</taxon>
    </lineage>
</organism>
<proteinExistence type="predicted"/>
<name>A0A1C4V7K1_9ACTN</name>
<gene>
    <name evidence="2" type="ORF">GA0070612_1154</name>
</gene>
<dbReference type="EMBL" id="LT607409">
    <property type="protein sequence ID" value="SCE79856.1"/>
    <property type="molecule type" value="Genomic_DNA"/>
</dbReference>
<feature type="compositionally biased region" description="Gly residues" evidence="1">
    <location>
        <begin position="306"/>
        <end position="316"/>
    </location>
</feature>
<feature type="compositionally biased region" description="Gly residues" evidence="1">
    <location>
        <begin position="330"/>
        <end position="339"/>
    </location>
</feature>
<sequence>MAAGSKPRSEPAGGTWPDAADGTRPGPPGGTRPGALEEELSWPAAGRRSGAAGETGAAGEPVGRPGPAVTCGMIAVGESATDDVEGADGTALLGVPEGELVGIAAGAAEPVEVGPGIPLVAADRVVAAPGDAGRAGAAPGDAGRVGAAPGDAGRVGIPWGDPGPPVGVTGPPAAGDTGRPAAGITGGLAAGGTGRPAAGGTGRPAAAPGAAGRPAAAAGVAGPLATGPEATGPDQGGRVGALPGTAGRSAPWSVGLAGLPEMDAEGRPDPACGPGPWAVVPGQGGGASAPGRPEARGGSWARGGSEARGGSGGRGGSEARAGSKAREGSGARGGLGATGGRDAPGSTGSGQLPAGVARPGVGSGRSTFGRMSVGSSVWLRCRPSRRSSDPLTWAPSPSAGRSSPRMPALAPWKPSPCNRVGSRRPRP</sequence>
<evidence type="ECO:0000256" key="1">
    <source>
        <dbReference type="SAM" id="MobiDB-lite"/>
    </source>
</evidence>
<feature type="compositionally biased region" description="Low complexity" evidence="1">
    <location>
        <begin position="203"/>
        <end position="228"/>
    </location>
</feature>
<protein>
    <submittedName>
        <fullName evidence="2">Uncharacterized protein</fullName>
    </submittedName>
</protein>
<reference evidence="3" key="1">
    <citation type="submission" date="2016-06" db="EMBL/GenBank/DDBJ databases">
        <authorList>
            <person name="Varghese N."/>
            <person name="Submissions Spin"/>
        </authorList>
    </citation>
    <scope>NUCLEOTIDE SEQUENCE [LARGE SCALE GENOMIC DNA]</scope>
    <source>
        <strain evidence="3">DSM 45160</strain>
    </source>
</reference>
<dbReference type="Proteomes" id="UP000198224">
    <property type="component" value="Chromosome I"/>
</dbReference>
<feature type="region of interest" description="Disordered" evidence="1">
    <location>
        <begin position="1"/>
        <end position="66"/>
    </location>
</feature>
<feature type="compositionally biased region" description="Low complexity" evidence="1">
    <location>
        <begin position="394"/>
        <end position="408"/>
    </location>
</feature>
<feature type="region of interest" description="Disordered" evidence="1">
    <location>
        <begin position="162"/>
        <end position="427"/>
    </location>
</feature>
<dbReference type="AlphaFoldDB" id="A0A1C4V7K1"/>